<gene>
    <name evidence="3" type="ORF">K529_004390</name>
</gene>
<dbReference type="GeneID" id="28249044"/>
<dbReference type="EMBL" id="CP015230">
    <property type="protein sequence ID" value="ANP39998.1"/>
    <property type="molecule type" value="Genomic_DNA"/>
</dbReference>
<evidence type="ECO:0008006" key="5">
    <source>
        <dbReference type="Google" id="ProtNLM"/>
    </source>
</evidence>
<dbReference type="KEGG" id="rmb:K529_004390"/>
<dbReference type="Proteomes" id="UP000013243">
    <property type="component" value="Chromosome"/>
</dbReference>
<dbReference type="PROSITE" id="PS51257">
    <property type="entry name" value="PROKAR_LIPOPROTEIN"/>
    <property type="match status" value="1"/>
</dbReference>
<accession>A0A1B1A0H3</accession>
<protein>
    <recommendedName>
        <fullName evidence="5">Lipoprotein</fullName>
    </recommendedName>
</protein>
<feature type="signal peptide" evidence="2">
    <location>
        <begin position="1"/>
        <end position="19"/>
    </location>
</feature>
<evidence type="ECO:0000256" key="1">
    <source>
        <dbReference type="SAM" id="MobiDB-lite"/>
    </source>
</evidence>
<name>A0A1B1A0H3_9RHOB</name>
<keyword evidence="2" id="KW-0732">Signal</keyword>
<dbReference type="AlphaFoldDB" id="A0A1B1A0H3"/>
<evidence type="ECO:0000313" key="3">
    <source>
        <dbReference type="EMBL" id="ANP39998.1"/>
    </source>
</evidence>
<feature type="chain" id="PRO_5008518289" description="Lipoprotein" evidence="2">
    <location>
        <begin position="20"/>
        <end position="133"/>
    </location>
</feature>
<evidence type="ECO:0000313" key="4">
    <source>
        <dbReference type="Proteomes" id="UP000013243"/>
    </source>
</evidence>
<proteinExistence type="predicted"/>
<organism evidence="3 4">
    <name type="scientific">Tritonibacter mobilis F1926</name>
    <dbReference type="NCBI Taxonomy" id="1265309"/>
    <lineage>
        <taxon>Bacteria</taxon>
        <taxon>Pseudomonadati</taxon>
        <taxon>Pseudomonadota</taxon>
        <taxon>Alphaproteobacteria</taxon>
        <taxon>Rhodobacterales</taxon>
        <taxon>Paracoccaceae</taxon>
        <taxon>Tritonibacter</taxon>
    </lineage>
</organism>
<feature type="region of interest" description="Disordered" evidence="1">
    <location>
        <begin position="109"/>
        <end position="133"/>
    </location>
</feature>
<sequence length="133" mass="13512">MFKTIFNPLAAISVCAVLAACGGGVPASNQMNIDSDGDGRFSGIAGVAFTEQEIRDNASTMICGDGPIVEFRTSVLPSRPGHLTFSGRCASGQASVAGQGQVVTPAIVPAMPGPTPRPTKTAGTWDGSTPFVD</sequence>
<dbReference type="OrthoDB" id="7852993at2"/>
<reference evidence="3 4" key="1">
    <citation type="journal article" date="2016" name="ISME J.">
        <title>Global occurrence and heterogeneity of the Roseobacter-clade species Ruegeria mobilis.</title>
        <authorList>
            <person name="Sonnenschein E."/>
            <person name="Gram L."/>
        </authorList>
    </citation>
    <scope>NUCLEOTIDE SEQUENCE [LARGE SCALE GENOMIC DNA]</scope>
    <source>
        <strain evidence="3 4">F1926</strain>
    </source>
</reference>
<dbReference type="STRING" id="1265309.K529_004390"/>
<dbReference type="RefSeq" id="WP_005619033.1">
    <property type="nucleotide sequence ID" value="NZ_CP015230.1"/>
</dbReference>
<evidence type="ECO:0000256" key="2">
    <source>
        <dbReference type="SAM" id="SignalP"/>
    </source>
</evidence>